<keyword evidence="4 9" id="KW-0812">Transmembrane</keyword>
<feature type="topological domain" description="Cytoplasmic" evidence="9">
    <location>
        <begin position="1"/>
        <end position="2223"/>
    </location>
</feature>
<dbReference type="Pfam" id="PF00435">
    <property type="entry name" value="Spectrin"/>
    <property type="match status" value="7"/>
</dbReference>
<dbReference type="InterPro" id="IPR018159">
    <property type="entry name" value="Spectrin/alpha-actinin"/>
</dbReference>
<evidence type="ECO:0000259" key="13">
    <source>
        <dbReference type="PROSITE" id="PS51049"/>
    </source>
</evidence>
<keyword evidence="7 9" id="KW-0472">Membrane</keyword>
<evidence type="ECO:0000256" key="8">
    <source>
        <dbReference type="ARBA" id="ARBA00023242"/>
    </source>
</evidence>
<protein>
    <submittedName>
        <fullName evidence="14">SYNE1</fullName>
    </submittedName>
</protein>
<feature type="topological domain" description="Perinuclear space" evidence="9">
    <location>
        <begin position="2245"/>
        <end position="2274"/>
    </location>
</feature>
<evidence type="ECO:0000256" key="9">
    <source>
        <dbReference type="PROSITE-ProRule" id="PRU00385"/>
    </source>
</evidence>
<evidence type="ECO:0000256" key="10">
    <source>
        <dbReference type="SAM" id="Coils"/>
    </source>
</evidence>
<keyword evidence="6 12" id="KW-1133">Transmembrane helix</keyword>
<evidence type="ECO:0000256" key="4">
    <source>
        <dbReference type="ARBA" id="ARBA00022692"/>
    </source>
</evidence>
<evidence type="ECO:0000256" key="2">
    <source>
        <dbReference type="ARBA" id="ARBA00008619"/>
    </source>
</evidence>
<evidence type="ECO:0000313" key="15">
    <source>
        <dbReference type="Proteomes" id="UP000597762"/>
    </source>
</evidence>
<evidence type="ECO:0000256" key="6">
    <source>
        <dbReference type="ARBA" id="ARBA00022989"/>
    </source>
</evidence>
<dbReference type="InterPro" id="IPR002017">
    <property type="entry name" value="Spectrin_repeat"/>
</dbReference>
<keyword evidence="5" id="KW-0677">Repeat</keyword>
<dbReference type="EMBL" id="CAHIKZ030005582">
    <property type="protein sequence ID" value="CAE1330632.1"/>
    <property type="molecule type" value="Genomic_DNA"/>
</dbReference>
<feature type="coiled-coil region" evidence="10">
    <location>
        <begin position="414"/>
        <end position="441"/>
    </location>
</feature>
<evidence type="ECO:0000256" key="11">
    <source>
        <dbReference type="SAM" id="MobiDB-lite"/>
    </source>
</evidence>
<dbReference type="PANTHER" id="PTHR14514:SF2">
    <property type="entry name" value="A-KINASE ANCHOR PROTEIN 6"/>
    <property type="match status" value="1"/>
</dbReference>
<feature type="coiled-coil region" evidence="10">
    <location>
        <begin position="676"/>
        <end position="736"/>
    </location>
</feature>
<reference evidence="14" key="1">
    <citation type="submission" date="2021-01" db="EMBL/GenBank/DDBJ databases">
        <authorList>
            <person name="Li R."/>
            <person name="Bekaert M."/>
        </authorList>
    </citation>
    <scope>NUCLEOTIDE SEQUENCE</scope>
    <source>
        <strain evidence="14">Farmed</strain>
    </source>
</reference>
<keyword evidence="10" id="KW-0175">Coiled coil</keyword>
<dbReference type="SUPFAM" id="SSF46966">
    <property type="entry name" value="Spectrin repeat"/>
    <property type="match status" value="12"/>
</dbReference>
<dbReference type="SMART" id="SM00150">
    <property type="entry name" value="SPEC"/>
    <property type="match status" value="13"/>
</dbReference>
<sequence length="2274" mass="265264">MNAKRQIMDKKANFLRISSIQTEYEKILKDYSDFLTTAENKLKIKKVTVRDFDHLKQQLGTYKDFFSDMESYQVLLDSLVKNCSEGVREQYRSEHARLSDCTDHVQGLANLHGQQLSSYVNQWNDFNTQFDKMMLQIKEMNKRCHSLSADLDSGVNLSAAKDIIKNCQETQEQLTPDVFQTLDQGKQILHNVNSASLEAQVTTLANEWSQLHFFTSELSKRLEEVYDKTEQYKNQMAIWSTWLERSKINLATLRNLQEDDASNISVIRNKMEKLLEFRKDIDSEAVGKNKLIFIGSRLQNSHPAIAAKMNINVDQIEEQWAELKHDIGRAEQTLHQAQMELLPSRQALNELITFINKLQNVFKEDKKKPINKMNKIGPMLNKYKKFKIEMENKALTMDFVNQCVLKPNDDDDDSASALEEKKDFARRLSKLQQDWAKVEEQLNSQLNGLSLFEDKWEEFDQFQKNLANWFSDMEEKIKKRDIIGMEVNVKHTLKECQILQEKAVAKESDIDHLKALGNQLLELELAPTGSQKIVKEKVDSMQKKWQAVCKHLQQQMKHLQGVLEKWNEFSTEKAFVLDLLAKLEYYLSNHSNFIPGNYYSIKMQLSKMKAQSEEIQQESKKMEHLTKLSTELCQVCETPIKQDIQKSTSNIQNRWKTLTLQLKEHIELLEYLVERLKIYNEKYQAFSEELAHMEKSLDDMVFNYDNNQVEKYWKEIQDLQDKLDIFQSKLSELYQLSDDMGPNLDTVSVVNITSQQATLEERLLLLRHSADRFHQQMTDIRLQLKNFEQSLENISSFLQRAETILQNTNIQEVQSLSAEEALPRETLIQFKELLVEFNVNATSLDSLNELGYRMALDTEKVQQLQDLNHKWYQLQSCVLQHCHCLQDSVLLHQNFTEKCTAWMSHLAQIENLLAEDIGGSFEELLNQQKKYQTLTSELTNKQQLLHAIIADGQKMQTVGDATDSDFENNLKRLSMQWQNVVKRINQRKTTVDNLISTWKNFNDQILWFDRWLEDKESTLRALDIDMASMRCKLNIMEKVKNIENEFKMQDDRYNSILDVSQKLLQYTSGEPETNLLFRLKNLQDKRASVIGALDLQTSKLQTTVKQWELCDKQVEELLAWLRDMHNVSGKVLPTSYEDLEAELHRCQDLQVSCSIYEDKYQVLFVNVNQLNHIVQPEDVSLLQQRMKLWHKQWTELCVQLDVRILQVKRKLEMWPQYSTDVNKFCTWCEQMEDKVRTMNGHNIETMLAKFEEEYECELNAKEQEKDSLIHQGEALQKCSSEVHSSDIALRSQQVEQKWQHLQAIVSNRKHKLKETLQAMQQFDRDTDNLRKWLQQMEDKLNAPLVYTECDYKEIETHLEHQKDMQKDIERHSAGVSSVLNLCEVLLHDSDACRTDKESAALNNTKNTLEKRWQVICKLSTQREASIKETRKQLQCFMTLYNDFSAWLDDTEKALQKYDESSPESKNSQHRYYQEIQRKISEKINQLENLKKQYEILVKGGFTDSNGSLEKKVQEANNRWEELSRKVQNITKITKKNIVSWEEYHNLHKVLCDWLNDVDSRIREFEKSDNVPGKSECLKKIQEQQQINSSKFKRFKHVTDQLLNETGDTQNSRLQIEVDEFYDLHDWVIGRLNSLLLPADQYPEDIIMEEEESEAVIPCYMNSWTTFNRVAMEPLPEVEHDDYAEIETYLKSSPPVSPPSQRRDSSRYAVGIPYTVNKEEWWLRFKEELSSNSKEALDAYNEEMLNALEDCAHKLIIAEEALRCHTPVGPELDHQTSNYIKIMADCQASVENVQRVYTKIKNELGLMTIVTVEQEVSNVSSRWKRLRSCIIEKDLKLQNNRKDWSQFNTDLDNINKWLKARDNWLNSINVSELSIPQMGGIIKELKDFQDELKSKQTIVESLKLTGGIFCEGPLEENQLTKRRLQMMHIKWEELTARCEHLVGELRRKLSESDYFHEEVERMLIWINQMEAKVQEHQPHNIDQHENNVQWQYDSLQSLKSEIKQQQPHISALKETSRHLHKDTISPAVAKSKDDIHIIAARAHSLLQQIMTCLNILESRLDFKKTLISRDVPRSSSSSSPPCSPVPMADSNTILINDDNVDEVDEDSWTVTDGAGFDQEATSATDSHQALITPLLPEDRHVITSSVDYKPMSYEKTRLKPTEAKDDQFETDDDELFLDTEEKVEAILKDDLETEKPCEILEDDETDAAVAGPCTCSSFCRRVFWIALPIQGLLLLLLGLASLLPMTEDDYSCALTNNMQRSFTSVLHYVNGPPPV</sequence>
<keyword evidence="15" id="KW-1185">Reference proteome</keyword>
<evidence type="ECO:0000256" key="7">
    <source>
        <dbReference type="ARBA" id="ARBA00023136"/>
    </source>
</evidence>
<comment type="caution">
    <text evidence="14">The sequence shown here is derived from an EMBL/GenBank/DDBJ whole genome shotgun (WGS) entry which is preliminary data.</text>
</comment>
<feature type="coiled-coil region" evidence="10">
    <location>
        <begin position="1472"/>
        <end position="1532"/>
    </location>
</feature>
<dbReference type="CDD" id="cd00176">
    <property type="entry name" value="SPEC"/>
    <property type="match status" value="6"/>
</dbReference>
<evidence type="ECO:0000256" key="1">
    <source>
        <dbReference type="ARBA" id="ARBA00004126"/>
    </source>
</evidence>
<evidence type="ECO:0000256" key="12">
    <source>
        <dbReference type="SAM" id="Phobius"/>
    </source>
</evidence>
<dbReference type="SMART" id="SM01249">
    <property type="entry name" value="KASH"/>
    <property type="match status" value="1"/>
</dbReference>
<gene>
    <name evidence="14" type="ORF">SPHA_79909</name>
</gene>
<organism evidence="14 15">
    <name type="scientific">Acanthosepion pharaonis</name>
    <name type="common">Pharaoh cuttlefish</name>
    <name type="synonym">Sepia pharaonis</name>
    <dbReference type="NCBI Taxonomy" id="158019"/>
    <lineage>
        <taxon>Eukaryota</taxon>
        <taxon>Metazoa</taxon>
        <taxon>Spiralia</taxon>
        <taxon>Lophotrochozoa</taxon>
        <taxon>Mollusca</taxon>
        <taxon>Cephalopoda</taxon>
        <taxon>Coleoidea</taxon>
        <taxon>Decapodiformes</taxon>
        <taxon>Sepiida</taxon>
        <taxon>Sepiina</taxon>
        <taxon>Sepiidae</taxon>
        <taxon>Acanthosepion</taxon>
    </lineage>
</organism>
<dbReference type="PANTHER" id="PTHR14514">
    <property type="entry name" value="PKA ANCHORING PROTEIN"/>
    <property type="match status" value="1"/>
</dbReference>
<keyword evidence="3" id="KW-0597">Phosphoprotein</keyword>
<feature type="domain" description="KASH" evidence="13">
    <location>
        <begin position="2215"/>
        <end position="2274"/>
    </location>
</feature>
<dbReference type="Pfam" id="PF10541">
    <property type="entry name" value="KASH"/>
    <property type="match status" value="1"/>
</dbReference>
<dbReference type="Gene3D" id="1.20.58.60">
    <property type="match status" value="9"/>
</dbReference>
<comment type="similarity">
    <text evidence="2">Belongs to the nesprin family.</text>
</comment>
<proteinExistence type="inferred from homology"/>
<name>A0A812EPL2_ACAPH</name>
<evidence type="ECO:0000256" key="3">
    <source>
        <dbReference type="ARBA" id="ARBA00022553"/>
    </source>
</evidence>
<feature type="transmembrane region" description="Helical" evidence="12">
    <location>
        <begin position="2221"/>
        <end position="2242"/>
    </location>
</feature>
<comment type="subcellular location">
    <subcellularLocation>
        <location evidence="1">Nucleus membrane</location>
    </subcellularLocation>
</comment>
<dbReference type="Proteomes" id="UP000597762">
    <property type="component" value="Unassembled WGS sequence"/>
</dbReference>
<feature type="region of interest" description="Disordered" evidence="11">
    <location>
        <begin position="2068"/>
        <end position="2087"/>
    </location>
</feature>
<dbReference type="InterPro" id="IPR012315">
    <property type="entry name" value="KASH"/>
</dbReference>
<keyword evidence="8" id="KW-0539">Nucleus</keyword>
<evidence type="ECO:0000256" key="5">
    <source>
        <dbReference type="ARBA" id="ARBA00022737"/>
    </source>
</evidence>
<dbReference type="GO" id="GO:0031965">
    <property type="term" value="C:nuclear membrane"/>
    <property type="evidence" value="ECO:0007669"/>
    <property type="project" value="UniProtKB-SubCell"/>
</dbReference>
<feature type="coiled-coil region" evidence="10">
    <location>
        <begin position="306"/>
        <end position="333"/>
    </location>
</feature>
<accession>A0A812EPL2</accession>
<dbReference type="PROSITE" id="PS51049">
    <property type="entry name" value="KASH"/>
    <property type="match status" value="1"/>
</dbReference>
<evidence type="ECO:0000313" key="14">
    <source>
        <dbReference type="EMBL" id="CAE1330632.1"/>
    </source>
</evidence>
<dbReference type="OrthoDB" id="6158803at2759"/>